<feature type="domain" description="RRM" evidence="5">
    <location>
        <begin position="295"/>
        <end position="373"/>
    </location>
</feature>
<evidence type="ECO:0000313" key="6">
    <source>
        <dbReference type="EMBL" id="KAK8839160.1"/>
    </source>
</evidence>
<evidence type="ECO:0000313" key="7">
    <source>
        <dbReference type="Proteomes" id="UP001470230"/>
    </source>
</evidence>
<feature type="compositionally biased region" description="Acidic residues" evidence="4">
    <location>
        <begin position="451"/>
        <end position="469"/>
    </location>
</feature>
<dbReference type="PROSITE" id="PS50102">
    <property type="entry name" value="RRM"/>
    <property type="match status" value="3"/>
</dbReference>
<keyword evidence="7" id="KW-1185">Reference proteome</keyword>
<dbReference type="Proteomes" id="UP001470230">
    <property type="component" value="Unassembled WGS sequence"/>
</dbReference>
<dbReference type="CDD" id="cd00590">
    <property type="entry name" value="RRM_SF"/>
    <property type="match status" value="2"/>
</dbReference>
<dbReference type="SUPFAM" id="SSF54928">
    <property type="entry name" value="RNA-binding domain, RBD"/>
    <property type="match status" value="3"/>
</dbReference>
<dbReference type="EMBL" id="JAPFFF010000052">
    <property type="protein sequence ID" value="KAK8839160.1"/>
    <property type="molecule type" value="Genomic_DNA"/>
</dbReference>
<reference evidence="6 7" key="1">
    <citation type="submission" date="2024-04" db="EMBL/GenBank/DDBJ databases">
        <title>Tritrichomonas musculus Genome.</title>
        <authorList>
            <person name="Alves-Ferreira E."/>
            <person name="Grigg M."/>
            <person name="Lorenzi H."/>
            <person name="Galac M."/>
        </authorList>
    </citation>
    <scope>NUCLEOTIDE SEQUENCE [LARGE SCALE GENOMIC DNA]</scope>
    <source>
        <strain evidence="6 7">EAF2021</strain>
    </source>
</reference>
<dbReference type="SMART" id="SM00360">
    <property type="entry name" value="RRM"/>
    <property type="match status" value="3"/>
</dbReference>
<feature type="compositionally biased region" description="Basic residues" evidence="4">
    <location>
        <begin position="483"/>
        <end position="510"/>
    </location>
</feature>
<dbReference type="PANTHER" id="PTHR24012">
    <property type="entry name" value="RNA BINDING PROTEIN"/>
    <property type="match status" value="1"/>
</dbReference>
<name>A0ABR2GZ23_9EUKA</name>
<accession>A0ABR2GZ23</accession>
<dbReference type="Pfam" id="PF00076">
    <property type="entry name" value="RRM_1"/>
    <property type="match status" value="3"/>
</dbReference>
<protein>
    <recommendedName>
        <fullName evidence="5">RRM domain-containing protein</fullName>
    </recommendedName>
</protein>
<evidence type="ECO:0000259" key="5">
    <source>
        <dbReference type="PROSITE" id="PS50102"/>
    </source>
</evidence>
<dbReference type="InterPro" id="IPR035979">
    <property type="entry name" value="RBD_domain_sf"/>
</dbReference>
<feature type="region of interest" description="Disordered" evidence="4">
    <location>
        <begin position="449"/>
        <end position="532"/>
    </location>
</feature>
<evidence type="ECO:0000256" key="3">
    <source>
        <dbReference type="PROSITE-ProRule" id="PRU00176"/>
    </source>
</evidence>
<dbReference type="Gene3D" id="3.30.70.330">
    <property type="match status" value="3"/>
</dbReference>
<comment type="caution">
    <text evidence="6">The sequence shown here is derived from an EMBL/GenBank/DDBJ whole genome shotgun (WGS) entry which is preliminary data.</text>
</comment>
<dbReference type="InterPro" id="IPR012677">
    <property type="entry name" value="Nucleotide-bd_a/b_plait_sf"/>
</dbReference>
<keyword evidence="2 3" id="KW-0694">RNA-binding</keyword>
<gene>
    <name evidence="6" type="ORF">M9Y10_032087</name>
</gene>
<evidence type="ECO:0000256" key="1">
    <source>
        <dbReference type="ARBA" id="ARBA00022737"/>
    </source>
</evidence>
<organism evidence="6 7">
    <name type="scientific">Tritrichomonas musculus</name>
    <dbReference type="NCBI Taxonomy" id="1915356"/>
    <lineage>
        <taxon>Eukaryota</taxon>
        <taxon>Metamonada</taxon>
        <taxon>Parabasalia</taxon>
        <taxon>Tritrichomonadida</taxon>
        <taxon>Tritrichomonadidae</taxon>
        <taxon>Tritrichomonas</taxon>
    </lineage>
</organism>
<feature type="domain" description="RRM" evidence="5">
    <location>
        <begin position="97"/>
        <end position="174"/>
    </location>
</feature>
<feature type="domain" description="RRM" evidence="5">
    <location>
        <begin position="7"/>
        <end position="87"/>
    </location>
</feature>
<evidence type="ECO:0000256" key="2">
    <source>
        <dbReference type="ARBA" id="ARBA00022884"/>
    </source>
</evidence>
<proteinExistence type="predicted"/>
<evidence type="ECO:0000256" key="4">
    <source>
        <dbReference type="SAM" id="MobiDB-lite"/>
    </source>
</evidence>
<sequence>MSRPEIKTVYVGDIVNSADEDFLKSAFGPPNFGQILSLTLQQSKKPVENAKYAFITYESQEEAQKVVDEMNYSTLDGYEIRVSIADPNFQKIRSNEGNITLRNLDDTIDTKMIHDAFSQFGEVVSCRIPKGKNGEKFGVAYIQFKNPKDAQQAIKEMTGMVINGRNVTIEKFNPLDNSQNIHIKKGIPTEVESTPELKTFLINLYSKNADEKDDDEEGGPFSNLEHATLLKLPDNPQYRQAYLTFTDKESTKLAQSILEKAGINCERVTNTDKINHMKQNSAHWNQYKARDTELRCLYVKNIPIQYTEKQLQDFFSQFSDVVKCSLKPSNDTSSYAYVTFRTPEGAKYALKKSTLACSHFLRNQRKNLAYPTQLYVAAYSTRETKLKISNEERARAINNKKKLNDKILINFGENSMQYDRFKQLSPEQITALIEDNDLYDDWADDGNNLPYDDDFDGDDDDEEEEDNDDISTKNSYSSNRGNWRGKRGRGRGNFRPHRGQRGGRGGRGRGKFVYTPRNSNTYDDNYDDDDFD</sequence>
<keyword evidence="1" id="KW-0677">Repeat</keyword>
<dbReference type="InterPro" id="IPR000504">
    <property type="entry name" value="RRM_dom"/>
</dbReference>